<protein>
    <submittedName>
        <fullName evidence="2">GNAT family N-acetyltransferase</fullName>
    </submittedName>
</protein>
<dbReference type="InterPro" id="IPR000182">
    <property type="entry name" value="GNAT_dom"/>
</dbReference>
<evidence type="ECO:0000313" key="2">
    <source>
        <dbReference type="EMBL" id="MBC5991547.1"/>
    </source>
</evidence>
<dbReference type="EMBL" id="JACRVF010000001">
    <property type="protein sequence ID" value="MBC5991547.1"/>
    <property type="molecule type" value="Genomic_DNA"/>
</dbReference>
<dbReference type="Gene3D" id="3.40.630.30">
    <property type="match status" value="1"/>
</dbReference>
<dbReference type="PANTHER" id="PTHR43792">
    <property type="entry name" value="GNAT FAMILY, PUTATIVE (AFU_ORTHOLOGUE AFUA_3G00765)-RELATED-RELATED"/>
    <property type="match status" value="1"/>
</dbReference>
<dbReference type="PROSITE" id="PS51186">
    <property type="entry name" value="GNAT"/>
    <property type="match status" value="1"/>
</dbReference>
<dbReference type="SUPFAM" id="SSF55729">
    <property type="entry name" value="Acyl-CoA N-acyltransferases (Nat)"/>
    <property type="match status" value="1"/>
</dbReference>
<reference evidence="2" key="1">
    <citation type="submission" date="2020-08" db="EMBL/GenBank/DDBJ databases">
        <title>Pontibacter sp. SD6 16S ribosomal RNA gene Genome sequencing and assembly.</title>
        <authorList>
            <person name="Kang M."/>
        </authorList>
    </citation>
    <scope>NUCLEOTIDE SEQUENCE</scope>
    <source>
        <strain evidence="2">SD6</strain>
    </source>
</reference>
<dbReference type="GO" id="GO:0016747">
    <property type="term" value="F:acyltransferase activity, transferring groups other than amino-acyl groups"/>
    <property type="evidence" value="ECO:0007669"/>
    <property type="project" value="InterPro"/>
</dbReference>
<dbReference type="InterPro" id="IPR016181">
    <property type="entry name" value="Acyl_CoA_acyltransferase"/>
</dbReference>
<evidence type="ECO:0000313" key="3">
    <source>
        <dbReference type="Proteomes" id="UP000603640"/>
    </source>
</evidence>
<dbReference type="Pfam" id="PF13302">
    <property type="entry name" value="Acetyltransf_3"/>
    <property type="match status" value="1"/>
</dbReference>
<comment type="caution">
    <text evidence="2">The sequence shown here is derived from an EMBL/GenBank/DDBJ whole genome shotgun (WGS) entry which is preliminary data.</text>
</comment>
<keyword evidence="3" id="KW-1185">Reference proteome</keyword>
<accession>A0A923N605</accession>
<dbReference type="Proteomes" id="UP000603640">
    <property type="component" value="Unassembled WGS sequence"/>
</dbReference>
<evidence type="ECO:0000259" key="1">
    <source>
        <dbReference type="PROSITE" id="PS51186"/>
    </source>
</evidence>
<organism evidence="2 3">
    <name type="scientific">Pontibacter cellulosilyticus</name>
    <dbReference type="NCBI Taxonomy" id="1720253"/>
    <lineage>
        <taxon>Bacteria</taxon>
        <taxon>Pseudomonadati</taxon>
        <taxon>Bacteroidota</taxon>
        <taxon>Cytophagia</taxon>
        <taxon>Cytophagales</taxon>
        <taxon>Hymenobacteraceae</taxon>
        <taxon>Pontibacter</taxon>
    </lineage>
</organism>
<dbReference type="RefSeq" id="WP_187065549.1">
    <property type="nucleotide sequence ID" value="NZ_JACRVF010000001.1"/>
</dbReference>
<dbReference type="PANTHER" id="PTHR43792:SF13">
    <property type="entry name" value="ACETYLTRANSFERASE"/>
    <property type="match status" value="1"/>
</dbReference>
<proteinExistence type="predicted"/>
<gene>
    <name evidence="2" type="ORF">H8S84_01705</name>
</gene>
<dbReference type="InterPro" id="IPR051531">
    <property type="entry name" value="N-acetyltransferase"/>
</dbReference>
<feature type="domain" description="N-acetyltransferase" evidence="1">
    <location>
        <begin position="37"/>
        <end position="175"/>
    </location>
</feature>
<dbReference type="AlphaFoldDB" id="A0A923N605"/>
<name>A0A923N605_9BACT</name>
<sequence length="175" mass="20218">MEAVQTALETEELLLVPLTLEQMENFNENPEKITASLGVKDHTLFNPQPLYNLNSNFILPRLRKASSTDQAYNTRWLAISKDLNRVVADFLIKKGPDEEGEIEIGYGVYPKYERKGWMTKVVAGFLQWAQDQPRITTVMAETAKENISSIKVLQKNGFILSRETEKFFYWRKKVD</sequence>